<gene>
    <name evidence="13" type="ORF">PPROV_000962400</name>
</gene>
<evidence type="ECO:0000256" key="3">
    <source>
        <dbReference type="ARBA" id="ARBA00022722"/>
    </source>
</evidence>
<evidence type="ECO:0008006" key="15">
    <source>
        <dbReference type="Google" id="ProtNLM"/>
    </source>
</evidence>
<dbReference type="InterPro" id="IPR010347">
    <property type="entry name" value="Tdp1"/>
</dbReference>
<dbReference type="Pfam" id="PF06087">
    <property type="entry name" value="Tyr-DNA_phospho"/>
    <property type="match status" value="1"/>
</dbReference>
<dbReference type="EMBL" id="BNJQ01000031">
    <property type="protein sequence ID" value="GHP10894.1"/>
    <property type="molecule type" value="Genomic_DNA"/>
</dbReference>
<evidence type="ECO:0000256" key="5">
    <source>
        <dbReference type="ARBA" id="ARBA00022801"/>
    </source>
</evidence>
<dbReference type="GO" id="GO:0004527">
    <property type="term" value="F:exonuclease activity"/>
    <property type="evidence" value="ECO:0007669"/>
    <property type="project" value="UniProtKB-KW"/>
</dbReference>
<dbReference type="Proteomes" id="UP000660262">
    <property type="component" value="Unassembled WGS sequence"/>
</dbReference>
<name>A0A830HUL6_9CHLO</name>
<dbReference type="GO" id="GO:0003697">
    <property type="term" value="F:single-stranded DNA binding"/>
    <property type="evidence" value="ECO:0007669"/>
    <property type="project" value="TreeGrafter"/>
</dbReference>
<feature type="site" description="Interaction with DNA" evidence="11">
    <location>
        <position position="448"/>
    </location>
</feature>
<keyword evidence="3" id="KW-0540">Nuclease</keyword>
<evidence type="ECO:0000313" key="13">
    <source>
        <dbReference type="EMBL" id="GHP10894.1"/>
    </source>
</evidence>
<comment type="subcellular location">
    <subcellularLocation>
        <location evidence="1">Nucleus</location>
    </subcellularLocation>
</comment>
<dbReference type="SUPFAM" id="SSF56024">
    <property type="entry name" value="Phospholipase D/nuclease"/>
    <property type="match status" value="2"/>
</dbReference>
<evidence type="ECO:0000256" key="4">
    <source>
        <dbReference type="ARBA" id="ARBA00022763"/>
    </source>
</evidence>
<evidence type="ECO:0000256" key="10">
    <source>
        <dbReference type="PIRSR" id="PIRSR610347-2"/>
    </source>
</evidence>
<feature type="active site" description="Proton donor/acceptor" evidence="9">
    <location>
        <position position="423"/>
    </location>
</feature>
<dbReference type="GO" id="GO:0005634">
    <property type="term" value="C:nucleus"/>
    <property type="evidence" value="ECO:0007669"/>
    <property type="project" value="UniProtKB-SubCell"/>
</dbReference>
<keyword evidence="7" id="KW-0234">DNA repair</keyword>
<dbReference type="PANTHER" id="PTHR12415:SF0">
    <property type="entry name" value="TYROSYL-DNA PHOSPHODIESTERASE 1"/>
    <property type="match status" value="1"/>
</dbReference>
<keyword evidence="5" id="KW-0378">Hydrolase</keyword>
<dbReference type="GO" id="GO:0003690">
    <property type="term" value="F:double-stranded DNA binding"/>
    <property type="evidence" value="ECO:0007669"/>
    <property type="project" value="TreeGrafter"/>
</dbReference>
<evidence type="ECO:0000256" key="12">
    <source>
        <dbReference type="SAM" id="MobiDB-lite"/>
    </source>
</evidence>
<evidence type="ECO:0000256" key="8">
    <source>
        <dbReference type="ARBA" id="ARBA00023242"/>
    </source>
</evidence>
<keyword evidence="14" id="KW-1185">Reference proteome</keyword>
<dbReference type="Gene3D" id="3.30.870.10">
    <property type="entry name" value="Endonuclease Chain A"/>
    <property type="match status" value="2"/>
</dbReference>
<reference evidence="13" key="1">
    <citation type="submission" date="2020-10" db="EMBL/GenBank/DDBJ databases">
        <title>Unveiling of a novel bifunctional photoreceptor, Dualchrome1, isolated from a cosmopolitan green alga.</title>
        <authorList>
            <person name="Suzuki S."/>
            <person name="Kawachi M."/>
        </authorList>
    </citation>
    <scope>NUCLEOTIDE SEQUENCE</scope>
    <source>
        <strain evidence="13">NIES 2893</strain>
    </source>
</reference>
<feature type="compositionally biased region" description="Polar residues" evidence="12">
    <location>
        <begin position="1"/>
        <end position="13"/>
    </location>
</feature>
<dbReference type="GO" id="GO:0017005">
    <property type="term" value="F:3'-tyrosyl-DNA phosphodiesterase activity"/>
    <property type="evidence" value="ECO:0007669"/>
    <property type="project" value="TreeGrafter"/>
</dbReference>
<evidence type="ECO:0000256" key="9">
    <source>
        <dbReference type="PIRSR" id="PIRSR610347-1"/>
    </source>
</evidence>
<keyword evidence="8" id="KW-0539">Nucleus</keyword>
<dbReference type="PANTHER" id="PTHR12415">
    <property type="entry name" value="TYROSYL-DNA PHOSPHODIESTERASE 1"/>
    <property type="match status" value="1"/>
</dbReference>
<keyword evidence="4" id="KW-0227">DNA damage</keyword>
<evidence type="ECO:0000256" key="6">
    <source>
        <dbReference type="ARBA" id="ARBA00022839"/>
    </source>
</evidence>
<evidence type="ECO:0000256" key="11">
    <source>
        <dbReference type="PIRSR" id="PIRSR610347-3"/>
    </source>
</evidence>
<proteinExistence type="inferred from homology"/>
<feature type="binding site" evidence="10">
    <location>
        <position position="169"/>
    </location>
    <ligand>
        <name>substrate</name>
    </ligand>
</feature>
<evidence type="ECO:0000256" key="2">
    <source>
        <dbReference type="ARBA" id="ARBA00010205"/>
    </source>
</evidence>
<feature type="binding site" evidence="10">
    <location>
        <position position="425"/>
    </location>
    <ligand>
        <name>substrate</name>
    </ligand>
</feature>
<accession>A0A830HUL6</accession>
<dbReference type="GO" id="GO:0006281">
    <property type="term" value="P:DNA repair"/>
    <property type="evidence" value="ECO:0007669"/>
    <property type="project" value="UniProtKB-KW"/>
</dbReference>
<dbReference type="OrthoDB" id="47785at2759"/>
<organism evidence="13 14">
    <name type="scientific">Pycnococcus provasolii</name>
    <dbReference type="NCBI Taxonomy" id="41880"/>
    <lineage>
        <taxon>Eukaryota</taxon>
        <taxon>Viridiplantae</taxon>
        <taxon>Chlorophyta</taxon>
        <taxon>Pseudoscourfieldiophyceae</taxon>
        <taxon>Pseudoscourfieldiales</taxon>
        <taxon>Pycnococcaceae</taxon>
        <taxon>Pycnococcus</taxon>
    </lineage>
</organism>
<evidence type="ECO:0000256" key="7">
    <source>
        <dbReference type="ARBA" id="ARBA00023204"/>
    </source>
</evidence>
<evidence type="ECO:0000256" key="1">
    <source>
        <dbReference type="ARBA" id="ARBA00004123"/>
    </source>
</evidence>
<sequence length="585" mass="62938">MASPASVSQSDQGTNKRERPSSSVNGDGTYSLLELAQMRHKRRALKEAGLEINNERPGGESASFQKHAKESFHLLSLPGAAPQTSGSFSFAQGLWSAAAPPPELAVAMNFLVDLPYIDALCAPWRLARRKVVVAPAGDRARVAPYANAQENLTWFHPEMPDAFGCHHAKCLMLFSKTGMRLVVHTANYCKCDCQEKVQGAFVQDFPRRQSNSNSSVEDTFRDTLVSYVRELDKVISPVGRVGAFGGNRLAAVGSETWMGFQNLAELLAHHDFTGARADLTASVPGRHTGPNFARWGSKAIARLLRRYGNGRSGSSAVASSSSCSDPWANEARIVAQCSSLGSIPETLLHEIEADLRGGGGGGGGRGFSLVWPRVSEVAQCREGWNGGNSIPGKQNNVVRNHLTTRMCQFWDVAVAAPKPAVPHIKTYCRVSSDGKRLAWAWLTSANLSGAALGKAEKKNTQVFIRHFEMGVLFTAERCAAYASLVAAGDLRSSFQADVAAPRTLGGGGGGGAKSEPPALIPTQHAASSTNACDVLVPLPYPLPPRPYLKMDRPWYTDGAAENTRDRNGHTQVQALQHYQLTGHNP</sequence>
<comment type="similarity">
    <text evidence="2">Belongs to the tyrosyl-DNA phosphodiesterase family.</text>
</comment>
<feature type="region of interest" description="Disordered" evidence="12">
    <location>
        <begin position="1"/>
        <end position="28"/>
    </location>
</feature>
<feature type="active site" description="Nucleophile" evidence="9">
    <location>
        <position position="167"/>
    </location>
</feature>
<evidence type="ECO:0000313" key="14">
    <source>
        <dbReference type="Proteomes" id="UP000660262"/>
    </source>
</evidence>
<dbReference type="AlphaFoldDB" id="A0A830HUL6"/>
<protein>
    <recommendedName>
        <fullName evidence="15">Tyrosyl-DNA phosphodiesterase</fullName>
    </recommendedName>
</protein>
<keyword evidence="6" id="KW-0269">Exonuclease</keyword>
<comment type="caution">
    <text evidence="13">The sequence shown here is derived from an EMBL/GenBank/DDBJ whole genome shotgun (WGS) entry which is preliminary data.</text>
</comment>